<dbReference type="EMBL" id="KV441558">
    <property type="protein sequence ID" value="OAG01038.1"/>
    <property type="molecule type" value="Genomic_DNA"/>
</dbReference>
<keyword evidence="1" id="KW-0812">Transmembrane</keyword>
<reference evidence="2 3" key="1">
    <citation type="submission" date="2016-05" db="EMBL/GenBank/DDBJ databases">
        <title>Comparative analysis of secretome profiles of manganese(II)-oxidizing ascomycete fungi.</title>
        <authorList>
            <consortium name="DOE Joint Genome Institute"/>
            <person name="Zeiner C.A."/>
            <person name="Purvine S.O."/>
            <person name="Zink E.M."/>
            <person name="Wu S."/>
            <person name="Pasa-Tolic L."/>
            <person name="Chaput D.L."/>
            <person name="Haridas S."/>
            <person name="Grigoriev I.V."/>
            <person name="Santelli C.M."/>
            <person name="Hansel C.M."/>
        </authorList>
    </citation>
    <scope>NUCLEOTIDE SEQUENCE [LARGE SCALE GENOMIC DNA]</scope>
    <source>
        <strain evidence="2 3">AP3s5-JAC2a</strain>
    </source>
</reference>
<sequence length="76" mass="8795">MPALTFRPRNPPPPPIAELLQTTFEGLAALVACLALAFTLWKFCGKFRAHYHRRRRRQRSFELEAQLPEVWVTSMG</sequence>
<dbReference type="GeneID" id="28762828"/>
<evidence type="ECO:0000256" key="1">
    <source>
        <dbReference type="SAM" id="Phobius"/>
    </source>
</evidence>
<keyword evidence="3" id="KW-1185">Reference proteome</keyword>
<dbReference type="Proteomes" id="UP000077069">
    <property type="component" value="Unassembled WGS sequence"/>
</dbReference>
<organism evidence="2 3">
    <name type="scientific">Paraphaeosphaeria sporulosa</name>
    <dbReference type="NCBI Taxonomy" id="1460663"/>
    <lineage>
        <taxon>Eukaryota</taxon>
        <taxon>Fungi</taxon>
        <taxon>Dikarya</taxon>
        <taxon>Ascomycota</taxon>
        <taxon>Pezizomycotina</taxon>
        <taxon>Dothideomycetes</taxon>
        <taxon>Pleosporomycetidae</taxon>
        <taxon>Pleosporales</taxon>
        <taxon>Massarineae</taxon>
        <taxon>Didymosphaeriaceae</taxon>
        <taxon>Paraphaeosphaeria</taxon>
    </lineage>
</organism>
<dbReference type="RefSeq" id="XP_018031403.1">
    <property type="nucleotide sequence ID" value="XM_018179342.1"/>
</dbReference>
<dbReference type="AlphaFoldDB" id="A0A177C2J5"/>
<protein>
    <submittedName>
        <fullName evidence="2">Uncharacterized protein</fullName>
    </submittedName>
</protein>
<dbReference type="InParanoid" id="A0A177C2J5"/>
<accession>A0A177C2J5</accession>
<feature type="transmembrane region" description="Helical" evidence="1">
    <location>
        <begin position="27"/>
        <end position="49"/>
    </location>
</feature>
<keyword evidence="1" id="KW-1133">Transmembrane helix</keyword>
<keyword evidence="1" id="KW-0472">Membrane</keyword>
<evidence type="ECO:0000313" key="2">
    <source>
        <dbReference type="EMBL" id="OAG01038.1"/>
    </source>
</evidence>
<gene>
    <name evidence="2" type="ORF">CC84DRAFT_1168223</name>
</gene>
<proteinExistence type="predicted"/>
<evidence type="ECO:0000313" key="3">
    <source>
        <dbReference type="Proteomes" id="UP000077069"/>
    </source>
</evidence>
<name>A0A177C2J5_9PLEO</name>